<dbReference type="InParanoid" id="D8PTI2"/>
<keyword evidence="4" id="KW-1185">Reference proteome</keyword>
<dbReference type="AlphaFoldDB" id="D8PTI2"/>
<dbReference type="Proteomes" id="UP000007431">
    <property type="component" value="Unassembled WGS sequence"/>
</dbReference>
<dbReference type="eggNOG" id="ENOG502S7C8">
    <property type="taxonomic scope" value="Eukaryota"/>
</dbReference>
<feature type="domain" description="DUF6589" evidence="2">
    <location>
        <begin position="480"/>
        <end position="895"/>
    </location>
</feature>
<evidence type="ECO:0000313" key="4">
    <source>
        <dbReference type="Proteomes" id="UP000007431"/>
    </source>
</evidence>
<dbReference type="RefSeq" id="XP_003034733.1">
    <property type="nucleotide sequence ID" value="XM_003034687.1"/>
</dbReference>
<evidence type="ECO:0000313" key="3">
    <source>
        <dbReference type="EMBL" id="EFI99830.1"/>
    </source>
</evidence>
<evidence type="ECO:0000259" key="2">
    <source>
        <dbReference type="Pfam" id="PF20231"/>
    </source>
</evidence>
<protein>
    <recommendedName>
        <fullName evidence="2">DUF6589 domain-containing protein</fullName>
    </recommendedName>
</protein>
<gene>
    <name evidence="3" type="ORF">SCHCODRAFT_255797</name>
</gene>
<dbReference type="OMA" id="HAIMITH"/>
<feature type="region of interest" description="Disordered" evidence="1">
    <location>
        <begin position="340"/>
        <end position="386"/>
    </location>
</feature>
<dbReference type="InterPro" id="IPR046496">
    <property type="entry name" value="DUF6589"/>
</dbReference>
<feature type="compositionally biased region" description="Basic and acidic residues" evidence="1">
    <location>
        <begin position="74"/>
        <end position="106"/>
    </location>
</feature>
<evidence type="ECO:0000256" key="1">
    <source>
        <dbReference type="SAM" id="MobiDB-lite"/>
    </source>
</evidence>
<sequence>MADVELASIAVGGRLQQRQTASDRVRPVPPLAAPVLAEILGINPRALPPPPPALSATSGTLGAPQAPPTVAQRARPEAGKLRTRDAEDRARKRNQENRDRNEAARQERLRADLEAAAKAKAAARRAQEAAKVTAIDRALDLLKGAGVTLGDFLQDTLSDRHEEAWRYHQLFSDEAVVSKVVDAMASKRNRAKARHRVESAMLEVIARVVEHEATAITKSGVLRPPSKVDEDFVLGFKFTNLVELINPECPSIVTLLRRIVQTPRQTDQCSEAKLEHKEFITSMYTALLLGERSQHNSWFRHVFGLYLYSEGASRQLITVLNHLGITVSYVTLAGGGALPALPETSATERHEGENEPAEDEVDDPTLVEDHSHPRAHEQGASGGKMGTLQKLTLEMRKVARRMAKKNSFLLVYDNINMMWRVAEQIVGRTGGLNGNPRALSLTQCRTTDSMQNGTCATALPLFNAKAEDLRTSTLEKRFDEARELQIEDLLLTPQYYARLRKLFVHCVMRIIVRRGGQVLQAKFGKKLKQTEPRTNSRIAPHTTSVHPLPARPINENSKTGNADVIREFMEELGQPTTATEFADEVRLVAGDQLSMARLREVGEVRAENEGGASSLRHILYTPGLFHYRINATTALLLAYLGKKNRDISNPASLHAHNTILRCKPIVATSLPSFRTSEDVINESKDTRILDCALRVSGKASLAEYVADPDLDWATLKGHADAIVDRYADARVAERHRRERERGNEDAGDQVFESAVLFLRDALLLQEFKDAIKSGDSGRVLTVLESWVFSYRGLGRVQYANEVLILLHNYKIVWPKKIRDILLQNWLVNTTGRPNGFLEVDRLQEHLNYWIKNYFQAHGSNASWNWLGAISPCVVILRSLSNEISSTLGARQGKRHATPDRTKDIDELMASLARHKVYEYCPGRRFDADDTSQVDDVIALGLNKLMKGGATLPLAHHNASFKALQAAYRIPPLVGTSSSAREATSQAADEEAPARAAPATAPGSSSLAAAIDEVMDRPHIEVLNDEENLWAAMEREALADFSGDEEDPYAPDLDADWVPDEDDDIMSNKDSDIDDSGEDAEGMGGGEDTEDGEDEENVF</sequence>
<dbReference type="OrthoDB" id="3251235at2759"/>
<feature type="region of interest" description="Disordered" evidence="1">
    <location>
        <begin position="978"/>
        <end position="1003"/>
    </location>
</feature>
<dbReference type="KEGG" id="scm:SCHCO_02711542"/>
<accession>D8PTI2</accession>
<dbReference type="EMBL" id="GL377303">
    <property type="protein sequence ID" value="EFI99830.1"/>
    <property type="molecule type" value="Genomic_DNA"/>
</dbReference>
<dbReference type="VEuPathDB" id="FungiDB:SCHCODRAFT_02711542"/>
<dbReference type="SMR" id="D8PTI2"/>
<feature type="compositionally biased region" description="Low complexity" evidence="1">
    <location>
        <begin position="993"/>
        <end position="1003"/>
    </location>
</feature>
<feature type="region of interest" description="Disordered" evidence="1">
    <location>
        <begin position="48"/>
        <end position="106"/>
    </location>
</feature>
<dbReference type="HOGENOM" id="CLU_007061_1_0_1"/>
<feature type="region of interest" description="Disordered" evidence="1">
    <location>
        <begin position="529"/>
        <end position="557"/>
    </location>
</feature>
<dbReference type="Pfam" id="PF20231">
    <property type="entry name" value="DUF6589"/>
    <property type="match status" value="1"/>
</dbReference>
<organism evidence="4">
    <name type="scientific">Schizophyllum commune (strain H4-8 / FGSC 9210)</name>
    <name type="common">Split gill fungus</name>
    <dbReference type="NCBI Taxonomy" id="578458"/>
    <lineage>
        <taxon>Eukaryota</taxon>
        <taxon>Fungi</taxon>
        <taxon>Dikarya</taxon>
        <taxon>Basidiomycota</taxon>
        <taxon>Agaricomycotina</taxon>
        <taxon>Agaricomycetes</taxon>
        <taxon>Agaricomycetidae</taxon>
        <taxon>Agaricales</taxon>
        <taxon>Schizophyllaceae</taxon>
        <taxon>Schizophyllum</taxon>
    </lineage>
</organism>
<feature type="compositionally biased region" description="Basic and acidic residues" evidence="1">
    <location>
        <begin position="367"/>
        <end position="377"/>
    </location>
</feature>
<feature type="compositionally biased region" description="Acidic residues" evidence="1">
    <location>
        <begin position="354"/>
        <end position="366"/>
    </location>
</feature>
<feature type="region of interest" description="Disordered" evidence="1">
    <location>
        <begin position="1041"/>
        <end position="1098"/>
    </location>
</feature>
<reference evidence="3 4" key="1">
    <citation type="journal article" date="2010" name="Nat. Biotechnol.">
        <title>Genome sequence of the model mushroom Schizophyllum commune.</title>
        <authorList>
            <person name="Ohm R.A."/>
            <person name="de Jong J.F."/>
            <person name="Lugones L.G."/>
            <person name="Aerts A."/>
            <person name="Kothe E."/>
            <person name="Stajich J.E."/>
            <person name="de Vries R.P."/>
            <person name="Record E."/>
            <person name="Levasseur A."/>
            <person name="Baker S.E."/>
            <person name="Bartholomew K.A."/>
            <person name="Coutinho P.M."/>
            <person name="Erdmann S."/>
            <person name="Fowler T.J."/>
            <person name="Gathman A.C."/>
            <person name="Lombard V."/>
            <person name="Henrissat B."/>
            <person name="Knabe N."/>
            <person name="Kuees U."/>
            <person name="Lilly W.W."/>
            <person name="Lindquist E."/>
            <person name="Lucas S."/>
            <person name="Magnuson J.K."/>
            <person name="Piumi F."/>
            <person name="Raudaskoski M."/>
            <person name="Salamov A."/>
            <person name="Schmutz J."/>
            <person name="Schwarze F.W.M.R."/>
            <person name="vanKuyk P.A."/>
            <person name="Horton J.S."/>
            <person name="Grigoriev I.V."/>
            <person name="Woesten H.A.B."/>
        </authorList>
    </citation>
    <scope>NUCLEOTIDE SEQUENCE [LARGE SCALE GENOMIC DNA]</scope>
    <source>
        <strain evidence="4">H4-8 / FGSC 9210</strain>
    </source>
</reference>
<feature type="compositionally biased region" description="Polar residues" evidence="1">
    <location>
        <begin position="532"/>
        <end position="545"/>
    </location>
</feature>
<feature type="compositionally biased region" description="Acidic residues" evidence="1">
    <location>
        <begin position="1041"/>
        <end position="1064"/>
    </location>
</feature>
<dbReference type="STRING" id="578458.D8PTI2"/>
<feature type="compositionally biased region" description="Acidic residues" evidence="1">
    <location>
        <begin position="1071"/>
        <end position="1098"/>
    </location>
</feature>
<name>D8PTI2_SCHCM</name>
<dbReference type="GeneID" id="9594965"/>
<proteinExistence type="predicted"/>